<dbReference type="SMART" id="SM00100">
    <property type="entry name" value="cNMP"/>
    <property type="match status" value="1"/>
</dbReference>
<dbReference type="SUPFAM" id="SSF51206">
    <property type="entry name" value="cAMP-binding domain-like"/>
    <property type="match status" value="1"/>
</dbReference>
<dbReference type="InterPro" id="IPR014710">
    <property type="entry name" value="RmlC-like_jellyroll"/>
</dbReference>
<gene>
    <name evidence="6" type="ORF">HCX48_04715</name>
</gene>
<dbReference type="PANTHER" id="PTHR24567">
    <property type="entry name" value="CRP FAMILY TRANSCRIPTIONAL REGULATORY PROTEIN"/>
    <property type="match status" value="1"/>
</dbReference>
<accession>A0ABX0WFM7</accession>
<protein>
    <submittedName>
        <fullName evidence="6">Crp/Fnr family transcriptional regulator</fullName>
    </submittedName>
</protein>
<dbReference type="InterPro" id="IPR050397">
    <property type="entry name" value="Env_Response_Regulators"/>
</dbReference>
<proteinExistence type="predicted"/>
<keyword evidence="1" id="KW-0805">Transcription regulation</keyword>
<evidence type="ECO:0000256" key="2">
    <source>
        <dbReference type="ARBA" id="ARBA00023125"/>
    </source>
</evidence>
<keyword evidence="3" id="KW-0804">Transcription</keyword>
<evidence type="ECO:0000259" key="4">
    <source>
        <dbReference type="PROSITE" id="PS50042"/>
    </source>
</evidence>
<organism evidence="6 7">
    <name type="scientific">Rhodocyclus gracilis</name>
    <dbReference type="NCBI Taxonomy" id="2929842"/>
    <lineage>
        <taxon>Bacteria</taxon>
        <taxon>Pseudomonadati</taxon>
        <taxon>Pseudomonadota</taxon>
        <taxon>Betaproteobacteria</taxon>
        <taxon>Rhodocyclales</taxon>
        <taxon>Rhodocyclaceae</taxon>
        <taxon>Rhodocyclus</taxon>
    </lineage>
</organism>
<dbReference type="Proteomes" id="UP000720344">
    <property type="component" value="Unassembled WGS sequence"/>
</dbReference>
<evidence type="ECO:0000256" key="1">
    <source>
        <dbReference type="ARBA" id="ARBA00023015"/>
    </source>
</evidence>
<dbReference type="InterPro" id="IPR018490">
    <property type="entry name" value="cNMP-bd_dom_sf"/>
</dbReference>
<dbReference type="InterPro" id="IPR036390">
    <property type="entry name" value="WH_DNA-bd_sf"/>
</dbReference>
<dbReference type="Pfam" id="PF00027">
    <property type="entry name" value="cNMP_binding"/>
    <property type="match status" value="1"/>
</dbReference>
<reference evidence="7" key="1">
    <citation type="submission" date="2020-03" db="EMBL/GenBank/DDBJ databases">
        <title>Whole-genome sequence of the purple nonsulfur bacterium Rhodocyclus tenuis DSM112.</title>
        <authorList>
            <person name="Kyndt J.A."/>
            <person name="Meyer T.E."/>
        </authorList>
    </citation>
    <scope>NUCLEOTIDE SEQUENCE [LARGE SCALE GENOMIC DNA]</scope>
    <source>
        <strain evidence="7">DSM 112</strain>
    </source>
</reference>
<dbReference type="InterPro" id="IPR012318">
    <property type="entry name" value="HTH_CRP"/>
</dbReference>
<evidence type="ECO:0000313" key="7">
    <source>
        <dbReference type="Proteomes" id="UP000720344"/>
    </source>
</evidence>
<dbReference type="Pfam" id="PF13545">
    <property type="entry name" value="HTH_Crp_2"/>
    <property type="match status" value="1"/>
</dbReference>
<name>A0ABX0WFM7_9RHOO</name>
<dbReference type="SMART" id="SM00419">
    <property type="entry name" value="HTH_CRP"/>
    <property type="match status" value="1"/>
</dbReference>
<dbReference type="PANTHER" id="PTHR24567:SF68">
    <property type="entry name" value="DNA-BINDING TRANSCRIPTIONAL DUAL REGULATOR CRP"/>
    <property type="match status" value="1"/>
</dbReference>
<comment type="caution">
    <text evidence="6">The sequence shown here is derived from an EMBL/GenBank/DDBJ whole genome shotgun (WGS) entry which is preliminary data.</text>
</comment>
<evidence type="ECO:0000259" key="5">
    <source>
        <dbReference type="PROSITE" id="PS51063"/>
    </source>
</evidence>
<evidence type="ECO:0000313" key="6">
    <source>
        <dbReference type="EMBL" id="NJA88528.1"/>
    </source>
</evidence>
<keyword evidence="7" id="KW-1185">Reference proteome</keyword>
<feature type="domain" description="Cyclic nucleotide-binding" evidence="4">
    <location>
        <begin position="14"/>
        <end position="134"/>
    </location>
</feature>
<sequence length="225" mass="24839">MLRTLDDMLGASVWARDLTPSDIARIKAGISVRTIAAGDAVCMKGERVEHWMGVIDGLVKMTSNDISGKTTTFTGVATGGWFGEGSLLKDEPRRYDVVALRDSRIAFMNRSIFQSLLDSSIAFNRFLIVQLNERLGQFIGLMEHERLLDVEARLARGLASMFNPVLYPGIGPRLQISQEELGFLAGVSRQRVNRALHALADAKLLRVDYGGITVLDLPRLRSYGS</sequence>
<dbReference type="PROSITE" id="PS51063">
    <property type="entry name" value="HTH_CRP_2"/>
    <property type="match status" value="1"/>
</dbReference>
<dbReference type="EMBL" id="JAATWB010000002">
    <property type="protein sequence ID" value="NJA88528.1"/>
    <property type="molecule type" value="Genomic_DNA"/>
</dbReference>
<dbReference type="InterPro" id="IPR036388">
    <property type="entry name" value="WH-like_DNA-bd_sf"/>
</dbReference>
<feature type="domain" description="HTH crp-type" evidence="5">
    <location>
        <begin position="148"/>
        <end position="218"/>
    </location>
</feature>
<keyword evidence="2" id="KW-0238">DNA-binding</keyword>
<dbReference type="Gene3D" id="1.10.10.10">
    <property type="entry name" value="Winged helix-like DNA-binding domain superfamily/Winged helix DNA-binding domain"/>
    <property type="match status" value="1"/>
</dbReference>
<dbReference type="CDD" id="cd00038">
    <property type="entry name" value="CAP_ED"/>
    <property type="match status" value="1"/>
</dbReference>
<dbReference type="RefSeq" id="WP_167681017.1">
    <property type="nucleotide sequence ID" value="NZ_JAATWB010000002.1"/>
</dbReference>
<dbReference type="SUPFAM" id="SSF46785">
    <property type="entry name" value="Winged helix' DNA-binding domain"/>
    <property type="match status" value="1"/>
</dbReference>
<dbReference type="InterPro" id="IPR000595">
    <property type="entry name" value="cNMP-bd_dom"/>
</dbReference>
<evidence type="ECO:0000256" key="3">
    <source>
        <dbReference type="ARBA" id="ARBA00023163"/>
    </source>
</evidence>
<dbReference type="PROSITE" id="PS50042">
    <property type="entry name" value="CNMP_BINDING_3"/>
    <property type="match status" value="1"/>
</dbReference>
<dbReference type="Gene3D" id="2.60.120.10">
    <property type="entry name" value="Jelly Rolls"/>
    <property type="match status" value="1"/>
</dbReference>